<feature type="domain" description="N-acetyltransferase" evidence="1">
    <location>
        <begin position="5"/>
        <end position="136"/>
    </location>
</feature>
<dbReference type="OrthoDB" id="3216107at2"/>
<dbReference type="AlphaFoldDB" id="A0A420EDL2"/>
<dbReference type="SUPFAM" id="SSF55729">
    <property type="entry name" value="Acyl-CoA N-acyltransferases (Nat)"/>
    <property type="match status" value="1"/>
</dbReference>
<name>A0A420EDL2_9ALTE</name>
<gene>
    <name evidence="2" type="ORF">DBZ36_10225</name>
</gene>
<sequence>MLDYRISSDLDQMDFDFIYSFISQSYWAKGMPRELCQRALQNSWCFALFDGNQQQLAFARLITDRATFAYLADVFVSPQHQGKGLGKAIVQQILDQPEVKGLRRLVLATADAHGLYEKLGFEPLSNPERFMQIWQPSVYQQGEHSGES</sequence>
<reference evidence="2 3" key="1">
    <citation type="submission" date="2018-09" db="EMBL/GenBank/DDBJ databases">
        <authorList>
            <person name="Wang Z."/>
        </authorList>
    </citation>
    <scope>NUCLEOTIDE SEQUENCE [LARGE SCALE GENOMIC DNA]</scope>
    <source>
        <strain evidence="2 3">ALS 81</strain>
    </source>
</reference>
<dbReference type="EMBL" id="RAQO01000005">
    <property type="protein sequence ID" value="RKF18763.1"/>
    <property type="molecule type" value="Genomic_DNA"/>
</dbReference>
<protein>
    <submittedName>
        <fullName evidence="2">N-acetyltransferase</fullName>
    </submittedName>
</protein>
<dbReference type="GO" id="GO:0016747">
    <property type="term" value="F:acyltransferase activity, transferring groups other than amino-acyl groups"/>
    <property type="evidence" value="ECO:0007669"/>
    <property type="project" value="InterPro"/>
</dbReference>
<comment type="caution">
    <text evidence="2">The sequence shown here is derived from an EMBL/GenBank/DDBJ whole genome shotgun (WGS) entry which is preliminary data.</text>
</comment>
<dbReference type="Gene3D" id="3.40.630.30">
    <property type="match status" value="1"/>
</dbReference>
<organism evidence="2 3">
    <name type="scientific">Alginatibacterium sediminis</name>
    <dbReference type="NCBI Taxonomy" id="2164068"/>
    <lineage>
        <taxon>Bacteria</taxon>
        <taxon>Pseudomonadati</taxon>
        <taxon>Pseudomonadota</taxon>
        <taxon>Gammaproteobacteria</taxon>
        <taxon>Alteromonadales</taxon>
        <taxon>Alteromonadaceae</taxon>
        <taxon>Alginatibacterium</taxon>
    </lineage>
</organism>
<dbReference type="InterPro" id="IPR000182">
    <property type="entry name" value="GNAT_dom"/>
</dbReference>
<dbReference type="InterPro" id="IPR053144">
    <property type="entry name" value="Acetyltransferase_Butenolide"/>
</dbReference>
<dbReference type="PANTHER" id="PTHR43233:SF1">
    <property type="entry name" value="FAMILY N-ACETYLTRANSFERASE, PUTATIVE (AFU_ORTHOLOGUE AFUA_6G03350)-RELATED"/>
    <property type="match status" value="1"/>
</dbReference>
<evidence type="ECO:0000313" key="2">
    <source>
        <dbReference type="EMBL" id="RKF18763.1"/>
    </source>
</evidence>
<evidence type="ECO:0000259" key="1">
    <source>
        <dbReference type="PROSITE" id="PS51186"/>
    </source>
</evidence>
<dbReference type="PROSITE" id="PS51186">
    <property type="entry name" value="GNAT"/>
    <property type="match status" value="1"/>
</dbReference>
<proteinExistence type="predicted"/>
<dbReference type="PANTHER" id="PTHR43233">
    <property type="entry name" value="FAMILY N-ACETYLTRANSFERASE, PUTATIVE (AFU_ORTHOLOGUE AFUA_6G03350)-RELATED"/>
    <property type="match status" value="1"/>
</dbReference>
<dbReference type="Pfam" id="PF00583">
    <property type="entry name" value="Acetyltransf_1"/>
    <property type="match status" value="1"/>
</dbReference>
<evidence type="ECO:0000313" key="3">
    <source>
        <dbReference type="Proteomes" id="UP000286482"/>
    </source>
</evidence>
<keyword evidence="2" id="KW-0808">Transferase</keyword>
<dbReference type="InterPro" id="IPR016181">
    <property type="entry name" value="Acyl_CoA_acyltransferase"/>
</dbReference>
<dbReference type="CDD" id="cd04301">
    <property type="entry name" value="NAT_SF"/>
    <property type="match status" value="1"/>
</dbReference>
<accession>A0A420EDL2</accession>
<dbReference type="Proteomes" id="UP000286482">
    <property type="component" value="Unassembled WGS sequence"/>
</dbReference>
<keyword evidence="3" id="KW-1185">Reference proteome</keyword>